<comment type="catalytic activity">
    <reaction evidence="1">
        <text>Transfers a segment of a (1-&gt;4)-alpha-D-glucan chain to a primary hydroxy group in a similar glucan chain.</text>
        <dbReference type="EC" id="2.4.1.18"/>
    </reaction>
</comment>
<proteinExistence type="inferred from homology"/>
<dbReference type="InterPro" id="IPR017853">
    <property type="entry name" value="GH"/>
</dbReference>
<accession>A0A1B7TJT2</accession>
<dbReference type="Proteomes" id="UP000092321">
    <property type="component" value="Unassembled WGS sequence"/>
</dbReference>
<dbReference type="InterPro" id="IPR013783">
    <property type="entry name" value="Ig-like_fold"/>
</dbReference>
<evidence type="ECO:0000256" key="7">
    <source>
        <dbReference type="ARBA" id="ARBA00022679"/>
    </source>
</evidence>
<dbReference type="GO" id="GO:0005737">
    <property type="term" value="C:cytoplasm"/>
    <property type="evidence" value="ECO:0007669"/>
    <property type="project" value="TreeGrafter"/>
</dbReference>
<dbReference type="PANTHER" id="PTHR43651:SF3">
    <property type="entry name" value="1,4-ALPHA-GLUCAN-BRANCHING ENZYME"/>
    <property type="match status" value="1"/>
</dbReference>
<dbReference type="CDD" id="cd11321">
    <property type="entry name" value="AmyAc_bac_euk_BE"/>
    <property type="match status" value="1"/>
</dbReference>
<keyword evidence="13" id="KW-0378">Hydrolase</keyword>
<evidence type="ECO:0000256" key="9">
    <source>
        <dbReference type="ARBA" id="ARBA00031979"/>
    </source>
</evidence>
<gene>
    <name evidence="13" type="ORF">HANVADRAFT_20295</name>
</gene>
<dbReference type="FunFam" id="2.60.40.1180:FF:000003">
    <property type="entry name" value="1,4-alpha-glucan-branching enzyme, chloroplastic/amyloplastic"/>
    <property type="match status" value="1"/>
</dbReference>
<dbReference type="GO" id="GO:0005978">
    <property type="term" value="P:glycogen biosynthetic process"/>
    <property type="evidence" value="ECO:0007669"/>
    <property type="project" value="UniProtKB-UniPathway"/>
</dbReference>
<comment type="caution">
    <text evidence="13">The sequence shown here is derived from an EMBL/GenBank/DDBJ whole genome shotgun (WGS) entry which is preliminary data.</text>
</comment>
<dbReference type="SUPFAM" id="SSF81296">
    <property type="entry name" value="E set domains"/>
    <property type="match status" value="1"/>
</dbReference>
<dbReference type="Gene3D" id="2.60.40.10">
    <property type="entry name" value="Immunoglobulins"/>
    <property type="match status" value="1"/>
</dbReference>
<feature type="domain" description="Glycosyl hydrolase family 13 catalytic" evidence="12">
    <location>
        <begin position="226"/>
        <end position="591"/>
    </location>
</feature>
<dbReference type="Gene3D" id="2.60.40.1180">
    <property type="entry name" value="Golgi alpha-mannosidase II"/>
    <property type="match status" value="1"/>
</dbReference>
<dbReference type="Gene3D" id="3.20.20.80">
    <property type="entry name" value="Glycosidases"/>
    <property type="match status" value="1"/>
</dbReference>
<comment type="pathway">
    <text evidence="2">Glycan biosynthesis; glycogen biosynthesis.</text>
</comment>
<dbReference type="FunFam" id="3.20.20.80:FF:000001">
    <property type="entry name" value="1,4-alpha-glucan branching enzyme"/>
    <property type="match status" value="1"/>
</dbReference>
<dbReference type="GO" id="GO:0003844">
    <property type="term" value="F:1,4-alpha-glucan branching enzyme activity"/>
    <property type="evidence" value="ECO:0007669"/>
    <property type="project" value="UniProtKB-EC"/>
</dbReference>
<dbReference type="PIRSF" id="PIRSF000463">
    <property type="entry name" value="GlgB"/>
    <property type="match status" value="1"/>
</dbReference>
<evidence type="ECO:0000256" key="2">
    <source>
        <dbReference type="ARBA" id="ARBA00004964"/>
    </source>
</evidence>
<evidence type="ECO:0000256" key="4">
    <source>
        <dbReference type="ARBA" id="ARBA00012541"/>
    </source>
</evidence>
<dbReference type="InterPro" id="IPR004193">
    <property type="entry name" value="Glyco_hydro_13_N"/>
</dbReference>
<dbReference type="EC" id="2.4.1.18" evidence="4"/>
<dbReference type="GO" id="GO:0004553">
    <property type="term" value="F:hydrolase activity, hydrolyzing O-glycosyl compounds"/>
    <property type="evidence" value="ECO:0007669"/>
    <property type="project" value="InterPro"/>
</dbReference>
<dbReference type="UniPathway" id="UPA00164"/>
<comment type="similarity">
    <text evidence="3">Belongs to the glycosyl hydrolase 13 family. GlgB subfamily.</text>
</comment>
<dbReference type="SUPFAM" id="SSF51011">
    <property type="entry name" value="Glycosyl hydrolase domain"/>
    <property type="match status" value="1"/>
</dbReference>
<name>A0A1B7TJT2_9ASCO</name>
<dbReference type="Pfam" id="PF02806">
    <property type="entry name" value="Alpha-amylase_C"/>
    <property type="match status" value="1"/>
</dbReference>
<evidence type="ECO:0000256" key="8">
    <source>
        <dbReference type="ARBA" id="ARBA00023056"/>
    </source>
</evidence>
<evidence type="ECO:0000256" key="5">
    <source>
        <dbReference type="ARBA" id="ARBA00020932"/>
    </source>
</evidence>
<protein>
    <recommendedName>
        <fullName evidence="5">1,4-alpha-glucan-branching enzyme</fullName>
        <ecNumber evidence="4">2.4.1.18</ecNumber>
    </recommendedName>
    <alternativeName>
        <fullName evidence="9">Glycogen-branching enzyme</fullName>
    </alternativeName>
</protein>
<dbReference type="SUPFAM" id="SSF51445">
    <property type="entry name" value="(Trans)glycosidases"/>
    <property type="match status" value="1"/>
</dbReference>
<dbReference type="InterPro" id="IPR006047">
    <property type="entry name" value="GH13_cat_dom"/>
</dbReference>
<evidence type="ECO:0000256" key="10">
    <source>
        <dbReference type="ARBA" id="ARBA00049618"/>
    </source>
</evidence>
<dbReference type="SMART" id="SM00642">
    <property type="entry name" value="Aamy"/>
    <property type="match status" value="1"/>
</dbReference>
<dbReference type="EMBL" id="LXPE01000001">
    <property type="protein sequence ID" value="OBA28989.1"/>
    <property type="molecule type" value="Genomic_DNA"/>
</dbReference>
<dbReference type="Pfam" id="PF00128">
    <property type="entry name" value="Alpha-amylase"/>
    <property type="match status" value="1"/>
</dbReference>
<keyword evidence="8" id="KW-0320">Glycogen biosynthesis</keyword>
<evidence type="ECO:0000259" key="12">
    <source>
        <dbReference type="SMART" id="SM00642"/>
    </source>
</evidence>
<organism evidence="13 14">
    <name type="scientific">Hanseniaspora valbyensis NRRL Y-1626</name>
    <dbReference type="NCBI Taxonomy" id="766949"/>
    <lineage>
        <taxon>Eukaryota</taxon>
        <taxon>Fungi</taxon>
        <taxon>Dikarya</taxon>
        <taxon>Ascomycota</taxon>
        <taxon>Saccharomycotina</taxon>
        <taxon>Saccharomycetes</taxon>
        <taxon>Saccharomycodales</taxon>
        <taxon>Saccharomycodaceae</taxon>
        <taxon>Hanseniaspora</taxon>
    </lineage>
</organism>
<evidence type="ECO:0000256" key="6">
    <source>
        <dbReference type="ARBA" id="ARBA00022676"/>
    </source>
</evidence>
<dbReference type="CDD" id="cd02854">
    <property type="entry name" value="E_set_GBE_euk_N"/>
    <property type="match status" value="1"/>
</dbReference>
<dbReference type="GO" id="GO:0043169">
    <property type="term" value="F:cation binding"/>
    <property type="evidence" value="ECO:0007669"/>
    <property type="project" value="InterPro"/>
</dbReference>
<sequence>MSIQTLDPKPVFESYDFKNSNHQKYDFDSEKLLAIDPYIESFLPVINERYVHYQKVKNEITFHGEHSLTEFARSGYKDYGFQIDDKTKIIKFTEWAPNVERAFLIGEFNNWNETSHELKKISEFGHFEIVLEPLKETNDFAIPHNSKVKLLFHLSNGEKIYRLPTHIERATAPDEETLKNYGSSFEARFWNPPSNLKYSFKHERPHNNVDLKIYEAHIGIGSVEPEVGSFDNFIENVLPKIVDLGYNCIQIMAIMEHAYYASFGYQVTSFYAASSRFGSPEDLKCLIDTCHSKGIVVLLDVVHSHASKNINDGLNMFDGSDHQYFHSISSGKGEHPLWDSRLFDYSKYETLKFLLGNLAYYIDVFQFDGFRFDGVTSMLYEHHGSGFGFSGDYHEYLSTNSFVDKDALAYLMIANDLVHEMIPNGITIAEDVSGYPGLGLDISIGGVGFDYRLNMAVPDMWIKLLKEVIDEDWDMGNIVQNLTNRRYKEKVIAYSESHDQALVGDKTLAFWLMDASMYTDMSLLQPLSSIVDRGIALHKLIRLLTQSLGGEGYLNFMGNEFGHPEWLDFPTERNNQSYHYARRQYNLVNDKLLRYQHLYEFDKFMNNCEAKYKWLNSPQAYVSLKNEHDKVIAFERNGLLFIFNFNPGKSFEDYRVGIETPGKYKIVLNSDRAEFGGHERIDEDCSFFTTNSRWNNRSHYLQVYIPSRVALILAKEDD</sequence>
<dbReference type="PANTHER" id="PTHR43651">
    <property type="entry name" value="1,4-ALPHA-GLUCAN-BRANCHING ENZYME"/>
    <property type="match status" value="1"/>
</dbReference>
<dbReference type="OrthoDB" id="196493at2759"/>
<keyword evidence="14" id="KW-1185">Reference proteome</keyword>
<evidence type="ECO:0000256" key="11">
    <source>
        <dbReference type="PIRSR" id="PIRSR000463-1"/>
    </source>
</evidence>
<feature type="active site" description="Proton donor" evidence="11">
    <location>
        <position position="430"/>
    </location>
</feature>
<reference evidence="14" key="1">
    <citation type="journal article" date="2016" name="Proc. Natl. Acad. Sci. U.S.A.">
        <title>Comparative genomics of biotechnologically important yeasts.</title>
        <authorList>
            <person name="Riley R."/>
            <person name="Haridas S."/>
            <person name="Wolfe K.H."/>
            <person name="Lopes M.R."/>
            <person name="Hittinger C.T."/>
            <person name="Goeker M."/>
            <person name="Salamov A.A."/>
            <person name="Wisecaver J.H."/>
            <person name="Long T.M."/>
            <person name="Calvey C.H."/>
            <person name="Aerts A.L."/>
            <person name="Barry K.W."/>
            <person name="Choi C."/>
            <person name="Clum A."/>
            <person name="Coughlan A.Y."/>
            <person name="Deshpande S."/>
            <person name="Douglass A.P."/>
            <person name="Hanson S.J."/>
            <person name="Klenk H.-P."/>
            <person name="LaButti K.M."/>
            <person name="Lapidus A."/>
            <person name="Lindquist E.A."/>
            <person name="Lipzen A.M."/>
            <person name="Meier-Kolthoff J.P."/>
            <person name="Ohm R.A."/>
            <person name="Otillar R.P."/>
            <person name="Pangilinan J.L."/>
            <person name="Peng Y."/>
            <person name="Rokas A."/>
            <person name="Rosa C.A."/>
            <person name="Scheuner C."/>
            <person name="Sibirny A.A."/>
            <person name="Slot J.C."/>
            <person name="Stielow J.B."/>
            <person name="Sun H."/>
            <person name="Kurtzman C.P."/>
            <person name="Blackwell M."/>
            <person name="Grigoriev I.V."/>
            <person name="Jeffries T.W."/>
        </authorList>
    </citation>
    <scope>NUCLEOTIDE SEQUENCE [LARGE SCALE GENOMIC DNA]</scope>
    <source>
        <strain evidence="14">NRRL Y-1626</strain>
    </source>
</reference>
<keyword evidence="7" id="KW-0808">Transferase</keyword>
<keyword evidence="6" id="KW-0328">Glycosyltransferase</keyword>
<evidence type="ECO:0000313" key="13">
    <source>
        <dbReference type="EMBL" id="OBA28989.1"/>
    </source>
</evidence>
<feature type="active site" description="Nucleophile" evidence="11">
    <location>
        <position position="373"/>
    </location>
</feature>
<dbReference type="AlphaFoldDB" id="A0A1B7TJT2"/>
<dbReference type="InterPro" id="IPR013780">
    <property type="entry name" value="Glyco_hydro_b"/>
</dbReference>
<dbReference type="InterPro" id="IPR006048">
    <property type="entry name" value="A-amylase/branching_C"/>
</dbReference>
<evidence type="ECO:0000256" key="1">
    <source>
        <dbReference type="ARBA" id="ARBA00000826"/>
    </source>
</evidence>
<dbReference type="Pfam" id="PF02922">
    <property type="entry name" value="CBM_48"/>
    <property type="match status" value="1"/>
</dbReference>
<dbReference type="InterPro" id="IPR014756">
    <property type="entry name" value="Ig_E-set"/>
</dbReference>
<dbReference type="InterPro" id="IPR037439">
    <property type="entry name" value="Branching_enzy"/>
</dbReference>
<evidence type="ECO:0000313" key="14">
    <source>
        <dbReference type="Proteomes" id="UP000092321"/>
    </source>
</evidence>
<comment type="function">
    <text evidence="10">Glycogen-branching enzyme participates in the glycogen biosynthetic process along with glycogenin and glycogen synthase. Generates alpha-1,6-glucosidic branches from alpha-1,4-linked glucose chains, to increase solubility of the glycogen polymer.</text>
</comment>
<evidence type="ECO:0000256" key="3">
    <source>
        <dbReference type="ARBA" id="ARBA00009000"/>
    </source>
</evidence>